<sequence length="117" mass="13029">MLQHHMGRDKRLSRSPQTNKPPPTLPQHTHSLPSRLSADRPPSCIHAWGPTLHAVLFRRKRQVPDLNRTAAAARPPPSPCPPSSTPTHTMRPTYLNNTHRSGSAPTLHQISSHLTKN</sequence>
<protein>
    <submittedName>
        <fullName evidence="2">Uncharacterized protein</fullName>
    </submittedName>
</protein>
<feature type="region of interest" description="Disordered" evidence="1">
    <location>
        <begin position="65"/>
        <end position="117"/>
    </location>
</feature>
<organism evidence="2 3">
    <name type="scientific">Bionectria ochroleuca</name>
    <name type="common">Gliocladium roseum</name>
    <dbReference type="NCBI Taxonomy" id="29856"/>
    <lineage>
        <taxon>Eukaryota</taxon>
        <taxon>Fungi</taxon>
        <taxon>Dikarya</taxon>
        <taxon>Ascomycota</taxon>
        <taxon>Pezizomycotina</taxon>
        <taxon>Sordariomycetes</taxon>
        <taxon>Hypocreomycetidae</taxon>
        <taxon>Hypocreales</taxon>
        <taxon>Bionectriaceae</taxon>
        <taxon>Clonostachys</taxon>
    </lineage>
</organism>
<dbReference type="EMBL" id="JADCTT010000002">
    <property type="protein sequence ID" value="KAF9757366.1"/>
    <property type="molecule type" value="Genomic_DNA"/>
</dbReference>
<comment type="caution">
    <text evidence="2">The sequence shown here is derived from an EMBL/GenBank/DDBJ whole genome shotgun (WGS) entry which is preliminary data.</text>
</comment>
<evidence type="ECO:0000256" key="1">
    <source>
        <dbReference type="SAM" id="MobiDB-lite"/>
    </source>
</evidence>
<feature type="compositionally biased region" description="Basic residues" evidence="1">
    <location>
        <begin position="1"/>
        <end position="13"/>
    </location>
</feature>
<gene>
    <name evidence="2" type="ORF">IM811_008310</name>
</gene>
<evidence type="ECO:0000313" key="2">
    <source>
        <dbReference type="EMBL" id="KAF9757366.1"/>
    </source>
</evidence>
<accession>A0A8H7NJX8</accession>
<reference evidence="2" key="1">
    <citation type="submission" date="2020-10" db="EMBL/GenBank/DDBJ databases">
        <title>High-Quality Genome Resource of Clonostachys rosea strain S41 by Oxford Nanopore Long-Read Sequencing.</title>
        <authorList>
            <person name="Wang H."/>
        </authorList>
    </citation>
    <scope>NUCLEOTIDE SEQUENCE</scope>
    <source>
        <strain evidence="2">S41</strain>
    </source>
</reference>
<dbReference type="Proteomes" id="UP000616885">
    <property type="component" value="Unassembled WGS sequence"/>
</dbReference>
<proteinExistence type="predicted"/>
<feature type="compositionally biased region" description="Polar residues" evidence="1">
    <location>
        <begin position="88"/>
        <end position="117"/>
    </location>
</feature>
<feature type="region of interest" description="Disordered" evidence="1">
    <location>
        <begin position="1"/>
        <end position="45"/>
    </location>
</feature>
<dbReference type="AlphaFoldDB" id="A0A8H7NJX8"/>
<name>A0A8H7NJX8_BIOOC</name>
<feature type="compositionally biased region" description="Pro residues" evidence="1">
    <location>
        <begin position="74"/>
        <end position="84"/>
    </location>
</feature>
<evidence type="ECO:0000313" key="3">
    <source>
        <dbReference type="Proteomes" id="UP000616885"/>
    </source>
</evidence>